<proteinExistence type="predicted"/>
<organism evidence="2 3">
    <name type="scientific">Dyadobacter subterraneus</name>
    <dbReference type="NCBI Taxonomy" id="2773304"/>
    <lineage>
        <taxon>Bacteria</taxon>
        <taxon>Pseudomonadati</taxon>
        <taxon>Bacteroidota</taxon>
        <taxon>Cytophagia</taxon>
        <taxon>Cytophagales</taxon>
        <taxon>Spirosomataceae</taxon>
        <taxon>Dyadobacter</taxon>
    </lineage>
</organism>
<protein>
    <submittedName>
        <fullName evidence="2">Heme-binding domain-containing protein</fullName>
    </submittedName>
</protein>
<dbReference type="Pfam" id="PF14376">
    <property type="entry name" value="Haem_bd"/>
    <property type="match status" value="1"/>
</dbReference>
<keyword evidence="3" id="KW-1185">Reference proteome</keyword>
<comment type="caution">
    <text evidence="2">The sequence shown here is derived from an EMBL/GenBank/DDBJ whole genome shotgun (WGS) entry which is preliminary data.</text>
</comment>
<evidence type="ECO:0000259" key="1">
    <source>
        <dbReference type="SMART" id="SM01235"/>
    </source>
</evidence>
<gene>
    <name evidence="2" type="ORF">IEE83_27495</name>
</gene>
<accession>A0ABR9WJF9</accession>
<dbReference type="SMART" id="SM01235">
    <property type="entry name" value="Haem_bd"/>
    <property type="match status" value="1"/>
</dbReference>
<feature type="domain" description="Haem-binding" evidence="1">
    <location>
        <begin position="10"/>
        <end position="145"/>
    </location>
</feature>
<reference evidence="3" key="1">
    <citation type="submission" date="2023-07" db="EMBL/GenBank/DDBJ databases">
        <title>Dyadobacter sp. nov 'subterranea' isolated from contaminted grondwater.</title>
        <authorList>
            <person name="Szabo I."/>
            <person name="Al-Omari J."/>
            <person name="Szerdahelyi S.G."/>
            <person name="Rado J."/>
        </authorList>
    </citation>
    <scope>NUCLEOTIDE SEQUENCE [LARGE SCALE GENOMIC DNA]</scope>
    <source>
        <strain evidence="3">UP-52</strain>
    </source>
</reference>
<sequence length="162" mass="18953">MAKKILIGLLVIFILMQFIRPTRNESTAMSPNDIEKHYETPENVKLILSKACRDCHSNNTVYPWYAQFQPGAWFMNDHIVDGKRHFNLSEFAAYEPKKADHKLDEFSEEIEEHGMPLESYLWLHSDAKLTDTEIKEVTDWAKGIRKEIQAKNPQAFLKKDKE</sequence>
<dbReference type="EMBL" id="JACYGY010000002">
    <property type="protein sequence ID" value="MBE9465638.1"/>
    <property type="molecule type" value="Genomic_DNA"/>
</dbReference>
<evidence type="ECO:0000313" key="2">
    <source>
        <dbReference type="EMBL" id="MBE9465638.1"/>
    </source>
</evidence>
<name>A0ABR9WJF9_9BACT</name>
<dbReference type="InterPro" id="IPR025992">
    <property type="entry name" value="Haem-bd"/>
</dbReference>
<evidence type="ECO:0000313" key="3">
    <source>
        <dbReference type="Proteomes" id="UP000634134"/>
    </source>
</evidence>
<dbReference type="Proteomes" id="UP000634134">
    <property type="component" value="Unassembled WGS sequence"/>
</dbReference>
<dbReference type="RefSeq" id="WP_194123942.1">
    <property type="nucleotide sequence ID" value="NZ_JACYGY010000002.1"/>
</dbReference>